<evidence type="ECO:0000256" key="1">
    <source>
        <dbReference type="SAM" id="MobiDB-lite"/>
    </source>
</evidence>
<feature type="compositionally biased region" description="Basic residues" evidence="1">
    <location>
        <begin position="10"/>
        <end position="20"/>
    </location>
</feature>
<dbReference type="EMBL" id="BGPR01000048">
    <property type="protein sequence ID" value="GBL86376.1"/>
    <property type="molecule type" value="Genomic_DNA"/>
</dbReference>
<proteinExistence type="predicted"/>
<protein>
    <submittedName>
        <fullName evidence="2">Uncharacterized protein</fullName>
    </submittedName>
</protein>
<name>A0A4Y2B4Z9_ARAVE</name>
<organism evidence="2 3">
    <name type="scientific">Araneus ventricosus</name>
    <name type="common">Orbweaver spider</name>
    <name type="synonym">Epeira ventricosa</name>
    <dbReference type="NCBI Taxonomy" id="182803"/>
    <lineage>
        <taxon>Eukaryota</taxon>
        <taxon>Metazoa</taxon>
        <taxon>Ecdysozoa</taxon>
        <taxon>Arthropoda</taxon>
        <taxon>Chelicerata</taxon>
        <taxon>Arachnida</taxon>
        <taxon>Araneae</taxon>
        <taxon>Araneomorphae</taxon>
        <taxon>Entelegynae</taxon>
        <taxon>Araneoidea</taxon>
        <taxon>Araneidae</taxon>
        <taxon>Araneus</taxon>
    </lineage>
</organism>
<keyword evidence="3" id="KW-1185">Reference proteome</keyword>
<dbReference type="AlphaFoldDB" id="A0A4Y2B4Z9"/>
<evidence type="ECO:0000313" key="2">
    <source>
        <dbReference type="EMBL" id="GBL86376.1"/>
    </source>
</evidence>
<sequence>MKLFSSSHDMRRRPYGHKKAERMACDGDQEGAPDPYLKKAFYWYDVCTSLEHRIFLSLQSLHESRTTKEETLLIQQLHQSLEFALISTRREIVQEAVDAKGFPPNPDAVQSSQKVLQERKLPHILEQNQYSTAGDIWMLQVTLTNRRYHTSPLSRVLDSNLARYVKLSRIRYTRKGK</sequence>
<comment type="caution">
    <text evidence="2">The sequence shown here is derived from an EMBL/GenBank/DDBJ whole genome shotgun (WGS) entry which is preliminary data.</text>
</comment>
<feature type="region of interest" description="Disordered" evidence="1">
    <location>
        <begin position="1"/>
        <end position="29"/>
    </location>
</feature>
<evidence type="ECO:0000313" key="3">
    <source>
        <dbReference type="Proteomes" id="UP000499080"/>
    </source>
</evidence>
<dbReference type="Proteomes" id="UP000499080">
    <property type="component" value="Unassembled WGS sequence"/>
</dbReference>
<gene>
    <name evidence="2" type="ORF">AVEN_164548_1</name>
</gene>
<accession>A0A4Y2B4Z9</accession>
<reference evidence="2 3" key="1">
    <citation type="journal article" date="2019" name="Sci. Rep.">
        <title>Orb-weaving spider Araneus ventricosus genome elucidates the spidroin gene catalogue.</title>
        <authorList>
            <person name="Kono N."/>
            <person name="Nakamura H."/>
            <person name="Ohtoshi R."/>
            <person name="Moran D.A.P."/>
            <person name="Shinohara A."/>
            <person name="Yoshida Y."/>
            <person name="Fujiwara M."/>
            <person name="Mori M."/>
            <person name="Tomita M."/>
            <person name="Arakawa K."/>
        </authorList>
    </citation>
    <scope>NUCLEOTIDE SEQUENCE [LARGE SCALE GENOMIC DNA]</scope>
</reference>